<dbReference type="InterPro" id="IPR003565">
    <property type="entry name" value="Tetra_PHTase"/>
</dbReference>
<evidence type="ECO:0000313" key="7">
    <source>
        <dbReference type="EMBL" id="GET40536.1"/>
    </source>
</evidence>
<dbReference type="Gene3D" id="3.90.79.10">
    <property type="entry name" value="Nucleoside Triphosphate Pyrophosphohydrolase"/>
    <property type="match status" value="1"/>
</dbReference>
<dbReference type="InterPro" id="IPR015797">
    <property type="entry name" value="NUDIX_hydrolase-like_dom_sf"/>
</dbReference>
<dbReference type="GO" id="GO:0004081">
    <property type="term" value="F:bis(5'-nucleosyl)-tetraphosphatase (asymmetrical) activity"/>
    <property type="evidence" value="ECO:0007669"/>
    <property type="project" value="TreeGrafter"/>
</dbReference>
<dbReference type="AlphaFoldDB" id="A0AAV3XGA3"/>
<dbReference type="PANTHER" id="PTHR21340:SF0">
    <property type="entry name" value="BIS(5'-NUCLEOSYL)-TETRAPHOSPHATASE [ASYMMETRICAL]"/>
    <property type="match status" value="1"/>
</dbReference>
<dbReference type="Proteomes" id="UP001050975">
    <property type="component" value="Unassembled WGS sequence"/>
</dbReference>
<keyword evidence="3" id="KW-0547">Nucleotide-binding</keyword>
<proteinExistence type="inferred from homology"/>
<evidence type="ECO:0000313" key="8">
    <source>
        <dbReference type="Proteomes" id="UP001050975"/>
    </source>
</evidence>
<dbReference type="RefSeq" id="WP_226586430.1">
    <property type="nucleotide sequence ID" value="NZ_BLAY01000093.1"/>
</dbReference>
<comment type="similarity">
    <text evidence="1">Belongs to the Nudix hydrolase family.</text>
</comment>
<organism evidence="7 8">
    <name type="scientific">Microseira wollei NIES-4236</name>
    <dbReference type="NCBI Taxonomy" id="2530354"/>
    <lineage>
        <taxon>Bacteria</taxon>
        <taxon>Bacillati</taxon>
        <taxon>Cyanobacteriota</taxon>
        <taxon>Cyanophyceae</taxon>
        <taxon>Oscillatoriophycideae</taxon>
        <taxon>Aerosakkonematales</taxon>
        <taxon>Aerosakkonemataceae</taxon>
        <taxon>Microseira</taxon>
    </lineage>
</organism>
<name>A0AAV3XGA3_9CYAN</name>
<dbReference type="EMBL" id="BLAY01000093">
    <property type="protein sequence ID" value="GET40536.1"/>
    <property type="molecule type" value="Genomic_DNA"/>
</dbReference>
<evidence type="ECO:0000256" key="2">
    <source>
        <dbReference type="ARBA" id="ARBA00018911"/>
    </source>
</evidence>
<dbReference type="PROSITE" id="PS51462">
    <property type="entry name" value="NUDIX"/>
    <property type="match status" value="1"/>
</dbReference>
<dbReference type="InterPro" id="IPR020084">
    <property type="entry name" value="NUDIX_hydrolase_CS"/>
</dbReference>
<dbReference type="GO" id="GO:0000166">
    <property type="term" value="F:nucleotide binding"/>
    <property type="evidence" value="ECO:0007669"/>
    <property type="project" value="UniProtKB-KW"/>
</dbReference>
<accession>A0AAV3XGA3</accession>
<protein>
    <recommendedName>
        <fullName evidence="2">Bis(5'-nucleosyl)-tetraphosphatase [asymmetrical]</fullName>
    </recommendedName>
    <alternativeName>
        <fullName evidence="5">Diadenosine 5',5'''-P1,P4-tetraphosphate asymmetrical hydrolase</fullName>
    </alternativeName>
</protein>
<evidence type="ECO:0000256" key="1">
    <source>
        <dbReference type="ARBA" id="ARBA00005582"/>
    </source>
</evidence>
<dbReference type="GO" id="GO:0006754">
    <property type="term" value="P:ATP biosynthetic process"/>
    <property type="evidence" value="ECO:0007669"/>
    <property type="project" value="TreeGrafter"/>
</dbReference>
<dbReference type="PROSITE" id="PS00893">
    <property type="entry name" value="NUDIX_BOX"/>
    <property type="match status" value="1"/>
</dbReference>
<evidence type="ECO:0000256" key="5">
    <source>
        <dbReference type="ARBA" id="ARBA00032644"/>
    </source>
</evidence>
<dbReference type="SUPFAM" id="SSF55811">
    <property type="entry name" value="Nudix"/>
    <property type="match status" value="1"/>
</dbReference>
<dbReference type="GO" id="GO:0006167">
    <property type="term" value="P:AMP biosynthetic process"/>
    <property type="evidence" value="ECO:0007669"/>
    <property type="project" value="TreeGrafter"/>
</dbReference>
<comment type="caution">
    <text evidence="7">The sequence shown here is derived from an EMBL/GenBank/DDBJ whole genome shotgun (WGS) entry which is preliminary data.</text>
</comment>
<dbReference type="CDD" id="cd03428">
    <property type="entry name" value="NUDIX_Ap4A_Nudt2"/>
    <property type="match status" value="1"/>
</dbReference>
<dbReference type="InterPro" id="IPR000086">
    <property type="entry name" value="NUDIX_hydrolase_dom"/>
</dbReference>
<evidence type="ECO:0000256" key="3">
    <source>
        <dbReference type="ARBA" id="ARBA00022741"/>
    </source>
</evidence>
<dbReference type="PANTHER" id="PTHR21340">
    <property type="entry name" value="DIADENOSINE 5,5-P1,P4-TETRAPHOSPHATE PYROPHOSPHOHYDROLASE MUTT"/>
    <property type="match status" value="1"/>
</dbReference>
<keyword evidence="4 7" id="KW-0378">Hydrolase</keyword>
<evidence type="ECO:0000259" key="6">
    <source>
        <dbReference type="PROSITE" id="PS51462"/>
    </source>
</evidence>
<dbReference type="InterPro" id="IPR051325">
    <property type="entry name" value="Nudix_hydrolase_domain"/>
</dbReference>
<gene>
    <name evidence="7" type="ORF">MiSe_53460</name>
</gene>
<reference evidence="7" key="1">
    <citation type="submission" date="2019-10" db="EMBL/GenBank/DDBJ databases">
        <title>Draft genome sequece of Microseira wollei NIES-4236.</title>
        <authorList>
            <person name="Yamaguchi H."/>
            <person name="Suzuki S."/>
            <person name="Kawachi M."/>
        </authorList>
    </citation>
    <scope>NUCLEOTIDE SEQUENCE</scope>
    <source>
        <strain evidence="7">NIES-4236</strain>
    </source>
</reference>
<feature type="domain" description="Nudix hydrolase" evidence="6">
    <location>
        <begin position="7"/>
        <end position="138"/>
    </location>
</feature>
<sequence>MVESNFLKDESFGIIPIFCQGDTYLFLLIQHQAGHWGFPKGHALAGESPLQAACRELVEETGISDYTLLEGVEFVEHYTFTKKDKTFEKTVTYFPALVKSDMVKCQVEEIQSYTWAARETALALITYEPSKQILLEVDRYLTTSNC</sequence>
<evidence type="ECO:0000256" key="4">
    <source>
        <dbReference type="ARBA" id="ARBA00022801"/>
    </source>
</evidence>
<dbReference type="Pfam" id="PF00293">
    <property type="entry name" value="NUDIX"/>
    <property type="match status" value="1"/>
</dbReference>
<keyword evidence="8" id="KW-1185">Reference proteome</keyword>